<accession>A0AAN7JH98</accession>
<dbReference type="Pfam" id="PF07939">
    <property type="entry name" value="DUF1685"/>
    <property type="match status" value="1"/>
</dbReference>
<dbReference type="InterPro" id="IPR012881">
    <property type="entry name" value="DUF1685"/>
</dbReference>
<feature type="region of interest" description="Disordered" evidence="1">
    <location>
        <begin position="127"/>
        <end position="161"/>
    </location>
</feature>
<feature type="compositionally biased region" description="Basic residues" evidence="1">
    <location>
        <begin position="149"/>
        <end position="161"/>
    </location>
</feature>
<keyword evidence="3" id="KW-1185">Reference proteome</keyword>
<proteinExistence type="predicted"/>
<feature type="compositionally biased region" description="Basic and acidic residues" evidence="1">
    <location>
        <begin position="203"/>
        <end position="218"/>
    </location>
</feature>
<feature type="region of interest" description="Disordered" evidence="1">
    <location>
        <begin position="203"/>
        <end position="227"/>
    </location>
</feature>
<comment type="caution">
    <text evidence="2">The sequence shown here is derived from an EMBL/GenBank/DDBJ whole genome shotgun (WGS) entry which is preliminary data.</text>
</comment>
<dbReference type="AlphaFoldDB" id="A0AAN7JH98"/>
<gene>
    <name evidence="2" type="ORF">SAY87_010021</name>
</gene>
<organism evidence="2 3">
    <name type="scientific">Trapa incisa</name>
    <dbReference type="NCBI Taxonomy" id="236973"/>
    <lineage>
        <taxon>Eukaryota</taxon>
        <taxon>Viridiplantae</taxon>
        <taxon>Streptophyta</taxon>
        <taxon>Embryophyta</taxon>
        <taxon>Tracheophyta</taxon>
        <taxon>Spermatophyta</taxon>
        <taxon>Magnoliopsida</taxon>
        <taxon>eudicotyledons</taxon>
        <taxon>Gunneridae</taxon>
        <taxon>Pentapetalae</taxon>
        <taxon>rosids</taxon>
        <taxon>malvids</taxon>
        <taxon>Myrtales</taxon>
        <taxon>Lythraceae</taxon>
        <taxon>Trapa</taxon>
    </lineage>
</organism>
<evidence type="ECO:0000313" key="2">
    <source>
        <dbReference type="EMBL" id="KAK4743709.1"/>
    </source>
</evidence>
<evidence type="ECO:0000256" key="1">
    <source>
        <dbReference type="SAM" id="MobiDB-lite"/>
    </source>
</evidence>
<evidence type="ECO:0000313" key="3">
    <source>
        <dbReference type="Proteomes" id="UP001345219"/>
    </source>
</evidence>
<dbReference type="EMBL" id="JAXIOK010000022">
    <property type="protein sequence ID" value="KAK4743709.1"/>
    <property type="molecule type" value="Genomic_DNA"/>
</dbReference>
<name>A0AAN7JH98_9MYRT</name>
<dbReference type="PANTHER" id="PTHR33785">
    <property type="entry name" value="OS06G0550800 PROTEIN"/>
    <property type="match status" value="1"/>
</dbReference>
<protein>
    <submittedName>
        <fullName evidence="2">Uncharacterized protein</fullName>
    </submittedName>
</protein>
<sequence>MFCSSILTRPPFRDCSVSLCFTRHLMEHAETVMSLLDFFWFEQEVFRRRAPTVAPIPDGDQDKETGEAEISRVPSTLLRSVSDQLSSQTNFLFESTSPRSVPRSPDHLCTVLSGKEISEEVLQSVSSIENPGGSRNVNLQQNMGNEERRRRRRKKKKKKTLSKSLSDLEFEELKGFMDLGFVFTEEDKDTSLASIIPGLQRFGKKERERGEGTSHRETSQNVPTSSTISRPYLSETWEWLARRTKAETPLVNWNFPANETDMKDNLKWWAHTVASTVR</sequence>
<feature type="compositionally biased region" description="Polar residues" evidence="1">
    <location>
        <begin position="127"/>
        <end position="144"/>
    </location>
</feature>
<dbReference type="PANTHER" id="PTHR33785:SF12">
    <property type="entry name" value="DUF1685 FAMILY PROTEIN"/>
    <property type="match status" value="1"/>
</dbReference>
<reference evidence="2 3" key="1">
    <citation type="journal article" date="2023" name="Hortic Res">
        <title>Pangenome of water caltrop reveals structural variations and asymmetric subgenome divergence after allopolyploidization.</title>
        <authorList>
            <person name="Zhang X."/>
            <person name="Chen Y."/>
            <person name="Wang L."/>
            <person name="Yuan Y."/>
            <person name="Fang M."/>
            <person name="Shi L."/>
            <person name="Lu R."/>
            <person name="Comes H.P."/>
            <person name="Ma Y."/>
            <person name="Chen Y."/>
            <person name="Huang G."/>
            <person name="Zhou Y."/>
            <person name="Zheng Z."/>
            <person name="Qiu Y."/>
        </authorList>
    </citation>
    <scope>NUCLEOTIDE SEQUENCE [LARGE SCALE GENOMIC DNA]</scope>
    <source>
        <tissue evidence="2">Roots</tissue>
    </source>
</reference>
<dbReference type="Proteomes" id="UP001345219">
    <property type="component" value="Chromosome 9"/>
</dbReference>